<proteinExistence type="predicted"/>
<evidence type="ECO:0000256" key="1">
    <source>
        <dbReference type="SAM" id="Coils"/>
    </source>
</evidence>
<name>A0A1D1XZP0_9ARAE</name>
<evidence type="ECO:0000313" key="3">
    <source>
        <dbReference type="EMBL" id="JAT47844.1"/>
    </source>
</evidence>
<reference evidence="3" key="1">
    <citation type="submission" date="2015-07" db="EMBL/GenBank/DDBJ databases">
        <title>Transcriptome Assembly of Anthurium amnicola.</title>
        <authorList>
            <person name="Suzuki J."/>
        </authorList>
    </citation>
    <scope>NUCLEOTIDE SEQUENCE</scope>
</reference>
<feature type="region of interest" description="Disordered" evidence="2">
    <location>
        <begin position="1"/>
        <end position="20"/>
    </location>
</feature>
<gene>
    <name evidence="3" type="primary">KINH_0</name>
    <name evidence="3" type="ORF">g.28538</name>
</gene>
<evidence type="ECO:0000256" key="2">
    <source>
        <dbReference type="SAM" id="MobiDB-lite"/>
    </source>
</evidence>
<feature type="coiled-coil region" evidence="1">
    <location>
        <begin position="27"/>
        <end position="89"/>
    </location>
</feature>
<dbReference type="AlphaFoldDB" id="A0A1D1XZP0"/>
<sequence>QALKEKEEDPTALGSSVHRETNTSDILAQALKEKVEALLLLSQQEERHLLERDVNAALQKKMEDLQRNLVQVTNEKVMALLQLAQLKKEYQLLQVNSRHGMKHVNSPADDGDKSLVAQDRNAKLKNLLKKTYLRRWVGRECESENDIHTEMDLARLKVENAALQESITNIGHLTFSIHKLRLSLRKVMNDSILPASAEKVTMTLNDIFHEVDHVKTALRSSIPVSLSAAPDEASCEQNSDDLAPHVDASGNEKLDPITAVGCEMVELLILAAELVKDKLITGVSSSLS</sequence>
<keyword evidence="1" id="KW-0175">Coiled coil</keyword>
<dbReference type="PANTHER" id="PTHR35712">
    <property type="entry name" value="MYOSIN HEAVY CHAIN-LIKE PROTEIN"/>
    <property type="match status" value="1"/>
</dbReference>
<accession>A0A1D1XZP0</accession>
<dbReference type="EMBL" id="GDJX01020092">
    <property type="protein sequence ID" value="JAT47844.1"/>
    <property type="molecule type" value="Transcribed_RNA"/>
</dbReference>
<protein>
    <submittedName>
        <fullName evidence="3">Kinesin heavy chain</fullName>
    </submittedName>
</protein>
<feature type="non-terminal residue" evidence="3">
    <location>
        <position position="1"/>
    </location>
</feature>
<dbReference type="PANTHER" id="PTHR35712:SF1">
    <property type="entry name" value="MYOSIN HEAVY CHAIN-LIKE PROTEIN"/>
    <property type="match status" value="1"/>
</dbReference>
<organism evidence="3">
    <name type="scientific">Anthurium amnicola</name>
    <dbReference type="NCBI Taxonomy" id="1678845"/>
    <lineage>
        <taxon>Eukaryota</taxon>
        <taxon>Viridiplantae</taxon>
        <taxon>Streptophyta</taxon>
        <taxon>Embryophyta</taxon>
        <taxon>Tracheophyta</taxon>
        <taxon>Spermatophyta</taxon>
        <taxon>Magnoliopsida</taxon>
        <taxon>Liliopsida</taxon>
        <taxon>Araceae</taxon>
        <taxon>Pothoideae</taxon>
        <taxon>Potheae</taxon>
        <taxon>Anthurium</taxon>
    </lineage>
</organism>